<feature type="region of interest" description="Disordered" evidence="1">
    <location>
        <begin position="669"/>
        <end position="703"/>
    </location>
</feature>
<feature type="compositionally biased region" description="Acidic residues" evidence="1">
    <location>
        <begin position="322"/>
        <end position="336"/>
    </location>
</feature>
<proteinExistence type="predicted"/>
<keyword evidence="3" id="KW-1185">Reference proteome</keyword>
<dbReference type="AlphaFoldDB" id="A0AAN6GR22"/>
<feature type="region of interest" description="Disordered" evidence="1">
    <location>
        <begin position="1014"/>
        <end position="1038"/>
    </location>
</feature>
<evidence type="ECO:0000256" key="1">
    <source>
        <dbReference type="SAM" id="MobiDB-lite"/>
    </source>
</evidence>
<feature type="compositionally biased region" description="Polar residues" evidence="1">
    <location>
        <begin position="124"/>
        <end position="138"/>
    </location>
</feature>
<feature type="region of interest" description="Disordered" evidence="1">
    <location>
        <begin position="249"/>
        <end position="295"/>
    </location>
</feature>
<feature type="region of interest" description="Disordered" evidence="1">
    <location>
        <begin position="826"/>
        <end position="863"/>
    </location>
</feature>
<reference evidence="2" key="1">
    <citation type="journal article" date="2023" name="PhytoFront">
        <title>Draft Genome Resources of Seven Strains of Tilletia horrida, Causal Agent of Kernel Smut of Rice.</title>
        <authorList>
            <person name="Khanal S."/>
            <person name="Antony Babu S."/>
            <person name="Zhou X.G."/>
        </authorList>
    </citation>
    <scope>NUCLEOTIDE SEQUENCE</scope>
    <source>
        <strain evidence="2">TX6</strain>
    </source>
</reference>
<feature type="region of interest" description="Disordered" evidence="1">
    <location>
        <begin position="1"/>
        <end position="154"/>
    </location>
</feature>
<gene>
    <name evidence="2" type="ORF">OC846_002618</name>
</gene>
<feature type="compositionally biased region" description="Polar residues" evidence="1">
    <location>
        <begin position="264"/>
        <end position="276"/>
    </location>
</feature>
<feature type="compositionally biased region" description="Low complexity" evidence="1">
    <location>
        <begin position="86"/>
        <end position="105"/>
    </location>
</feature>
<feature type="region of interest" description="Disordered" evidence="1">
    <location>
        <begin position="318"/>
        <end position="339"/>
    </location>
</feature>
<comment type="caution">
    <text evidence="2">The sequence shown here is derived from an EMBL/GenBank/DDBJ whole genome shotgun (WGS) entry which is preliminary data.</text>
</comment>
<organism evidence="2 3">
    <name type="scientific">Tilletia horrida</name>
    <dbReference type="NCBI Taxonomy" id="155126"/>
    <lineage>
        <taxon>Eukaryota</taxon>
        <taxon>Fungi</taxon>
        <taxon>Dikarya</taxon>
        <taxon>Basidiomycota</taxon>
        <taxon>Ustilaginomycotina</taxon>
        <taxon>Exobasidiomycetes</taxon>
        <taxon>Tilletiales</taxon>
        <taxon>Tilletiaceae</taxon>
        <taxon>Tilletia</taxon>
    </lineage>
</organism>
<feature type="region of interest" description="Disordered" evidence="1">
    <location>
        <begin position="464"/>
        <end position="492"/>
    </location>
</feature>
<feature type="compositionally biased region" description="Basic and acidic residues" evidence="1">
    <location>
        <begin position="141"/>
        <end position="154"/>
    </location>
</feature>
<evidence type="ECO:0000313" key="2">
    <source>
        <dbReference type="EMBL" id="KAK0553130.1"/>
    </source>
</evidence>
<protein>
    <submittedName>
        <fullName evidence="2">Uncharacterized protein</fullName>
    </submittedName>
</protein>
<feature type="region of interest" description="Disordered" evidence="1">
    <location>
        <begin position="548"/>
        <end position="604"/>
    </location>
</feature>
<feature type="compositionally biased region" description="Low complexity" evidence="1">
    <location>
        <begin position="30"/>
        <end position="70"/>
    </location>
</feature>
<sequence length="1038" mass="107770">MTSEVDPHATIRSSHSHTKAKTRPSLATKSSPFIHQSSSSSSSSSPIIRPVSPSRSERSVASSSSSGGSSFKRRRTSVESITSDYTSSARTDPTTAPTTRSGTTSHAHLKQGKWRAGGPPSDISPFTTMSSTKTSRSARSGPEHSDSLADRQLPRDLNRTGVAIHRPALQADHRWSTWTADSTLHSESVWGCSCHSSTTPCHSCGRAEPNTTGHAISMNAQSPADEELASRLLAASRKLVAQANETAQALKQRPAVDMAGISRRPTTQWKRNSGSDGKSHIRSRTTSSALESIGTSLPSGDTTLFHNSLVHNQELQSQALASEEEDDDDEGDESDSSADPVQRAAFEHLFKATVSALEQSNSLLLATLDSRSQLASLRAQQGAVERDMNARELELRRRLEANRDMADWVRHSAEQLESLVRDLDAERLRAAGGIGAPSEGSAWGFSRPSHWRVPSLGGLGSVFGGADAESSTEQVGQAASTAPATADDDPANMTIGKTAAKRLERVLIKHKRGQSSLSIASSMQGQVGHARNVSVASSRFEVPTPAVSAAASEAESTSKLVKSTGSPLARISTLPEEEPGLPTQSSLELAPSPMQDAPKSKTELGSALNLSTAPVARLPKVPKPSKQPGIGLKIGSAAPSPAITANVTSASPTVIVSPSATYNSEATIRVPQRRTESRASLTSIDEDDGRNAAPRNRGRFPLGVSTASPAAALIERSVSPILGTSALNATPRRTPSQRGSISSLNSINSVRSERLGSQNGSPAFAKPRALALAASAPASRLEVPTVLSAHGWNNSGDHAATAAAAAGLPDTGAGAQDTLSALLSRSPSNSAKGFEAAPTSVTASRNGASQEKATPASEHDEEDQFRDYIRSSANEAQAKQSMGGPPLSPVIVDDRRLSSQSNGSRLSNLSVVANMRSPRLVRLDSNTAAALAAQASSESASGFARGGAIDGNDASADGSGKTRTTGLGALAALKKLNEQKGMLPGGPDVDGRLIAEAGAGAWASITSWVGLGSHASPAAEETSAAVASSKPVGTTASS</sequence>
<feature type="compositionally biased region" description="Low complexity" evidence="1">
    <location>
        <begin position="1014"/>
        <end position="1029"/>
    </location>
</feature>
<dbReference type="EMBL" id="JAPDMZ010000054">
    <property type="protein sequence ID" value="KAK0553130.1"/>
    <property type="molecule type" value="Genomic_DNA"/>
</dbReference>
<feature type="compositionally biased region" description="Low complexity" evidence="1">
    <location>
        <begin position="548"/>
        <end position="558"/>
    </location>
</feature>
<evidence type="ECO:0000313" key="3">
    <source>
        <dbReference type="Proteomes" id="UP001176517"/>
    </source>
</evidence>
<dbReference type="Proteomes" id="UP001176517">
    <property type="component" value="Unassembled WGS sequence"/>
</dbReference>
<accession>A0AAN6GR22</accession>
<feature type="compositionally biased region" description="Polar residues" evidence="1">
    <location>
        <begin position="284"/>
        <end position="295"/>
    </location>
</feature>
<feature type="region of interest" description="Disordered" evidence="1">
    <location>
        <begin position="725"/>
        <end position="747"/>
    </location>
</feature>
<feature type="compositionally biased region" description="Polar residues" evidence="1">
    <location>
        <begin position="839"/>
        <end position="852"/>
    </location>
</feature>
<name>A0AAN6GR22_9BASI</name>